<keyword evidence="2" id="KW-0732">Signal</keyword>
<name>A0A7J6NYT9_PEROL</name>
<gene>
    <name evidence="3" type="ORF">FOZ60_002502</name>
</gene>
<feature type="region of interest" description="Disordered" evidence="1">
    <location>
        <begin position="333"/>
        <end position="369"/>
    </location>
</feature>
<feature type="compositionally biased region" description="Basic and acidic residues" evidence="1">
    <location>
        <begin position="347"/>
        <end position="369"/>
    </location>
</feature>
<comment type="caution">
    <text evidence="3">The sequence shown here is derived from an EMBL/GenBank/DDBJ whole genome shotgun (WGS) entry which is preliminary data.</text>
</comment>
<dbReference type="OrthoDB" id="10267613at2759"/>
<dbReference type="PROSITE" id="PS51257">
    <property type="entry name" value="PROKAR_LIPOPROTEIN"/>
    <property type="match status" value="1"/>
</dbReference>
<protein>
    <submittedName>
        <fullName evidence="3">Uncharacterized protein</fullName>
    </submittedName>
</protein>
<feature type="chain" id="PRO_5029798422" evidence="2">
    <location>
        <begin position="28"/>
        <end position="369"/>
    </location>
</feature>
<sequence>MGVSKSSITNALWYFGLSCLLVDPSRAQMCREDELLYARVHPGVEYFFVPRVRFGVNCIEKSKSLGFTQDIRFHQGRSRSRDPRAARGNVGVADFMPFNSLIETTTRATETRILRVEYGETSEYIADVRGERCFTRIGMVSCSNRLGRAGTFEEVSARVKEELQEICKQGFTALKPSPSLSTLNGVYTGSRMERSLEFEFGDGGVFKKVKLNVEEAVGQGRFVTYYPLCDGLISIVYGGQDDSESAITLMILKKSRTDRKQSFIRRRLSRKSRRQRSDDGFHAMYFRDDRRSPVDEIRKADLTDPYARRDARDRKELIAGALSDVRAFVIARSAEAQSDDTQVPSSSKEEMKMKTDDKDDGEDHASVPR</sequence>
<proteinExistence type="predicted"/>
<feature type="compositionally biased region" description="Polar residues" evidence="1">
    <location>
        <begin position="335"/>
        <end position="346"/>
    </location>
</feature>
<evidence type="ECO:0000256" key="2">
    <source>
        <dbReference type="SAM" id="SignalP"/>
    </source>
</evidence>
<reference evidence="3 4" key="1">
    <citation type="submission" date="2020-04" db="EMBL/GenBank/DDBJ databases">
        <title>Perkinsus olseni comparative genomics.</title>
        <authorList>
            <person name="Bogema D.R."/>
        </authorList>
    </citation>
    <scope>NUCLEOTIDE SEQUENCE [LARGE SCALE GENOMIC DNA]</scope>
    <source>
        <strain evidence="3">00978-12</strain>
    </source>
</reference>
<dbReference type="AlphaFoldDB" id="A0A7J6NYT9"/>
<feature type="signal peptide" evidence="2">
    <location>
        <begin position="1"/>
        <end position="27"/>
    </location>
</feature>
<organism evidence="3 4">
    <name type="scientific">Perkinsus olseni</name>
    <name type="common">Perkinsus atlanticus</name>
    <dbReference type="NCBI Taxonomy" id="32597"/>
    <lineage>
        <taxon>Eukaryota</taxon>
        <taxon>Sar</taxon>
        <taxon>Alveolata</taxon>
        <taxon>Perkinsozoa</taxon>
        <taxon>Perkinsea</taxon>
        <taxon>Perkinsida</taxon>
        <taxon>Perkinsidae</taxon>
        <taxon>Perkinsus</taxon>
    </lineage>
</organism>
<dbReference type="EMBL" id="JABANP010000144">
    <property type="protein sequence ID" value="KAF4688696.1"/>
    <property type="molecule type" value="Genomic_DNA"/>
</dbReference>
<evidence type="ECO:0000313" key="4">
    <source>
        <dbReference type="Proteomes" id="UP000541610"/>
    </source>
</evidence>
<evidence type="ECO:0000313" key="3">
    <source>
        <dbReference type="EMBL" id="KAF4688696.1"/>
    </source>
</evidence>
<dbReference type="Proteomes" id="UP000541610">
    <property type="component" value="Unassembled WGS sequence"/>
</dbReference>
<evidence type="ECO:0000256" key="1">
    <source>
        <dbReference type="SAM" id="MobiDB-lite"/>
    </source>
</evidence>
<accession>A0A7J6NYT9</accession>